<evidence type="ECO:0000313" key="1">
    <source>
        <dbReference type="EMBL" id="KAF6227033.1"/>
    </source>
</evidence>
<comment type="caution">
    <text evidence="1">The sequence shown here is derived from an EMBL/GenBank/DDBJ whole genome shotgun (WGS) entry which is preliminary data.</text>
</comment>
<sequence>MSAEPSSTSVNLSARAQPTVTSSPLLSLPLELRLQIFAHTLSLTPRLKPSFPTDTSEKRHLFYDHVDNSLLLVSRQIYQEARLLPFQSNTFIFAKIYGSSIVSAIKLLEKLRDWQREAVRSVEIAVVGREIVEGWRREAGWEAAVRLLSSSKVEARVRIQEGDVWIGNGAEATACWLPNGGNVGLVAGIGWVALDESMVPENPKWGDVRPVVGTGRGGWVQKLLQAGVPESVRLEFCWS</sequence>
<organism evidence="1 2">
    <name type="scientific">Letharia lupina</name>
    <dbReference type="NCBI Taxonomy" id="560253"/>
    <lineage>
        <taxon>Eukaryota</taxon>
        <taxon>Fungi</taxon>
        <taxon>Dikarya</taxon>
        <taxon>Ascomycota</taxon>
        <taxon>Pezizomycotina</taxon>
        <taxon>Lecanoromycetes</taxon>
        <taxon>OSLEUM clade</taxon>
        <taxon>Lecanoromycetidae</taxon>
        <taxon>Lecanorales</taxon>
        <taxon>Lecanorineae</taxon>
        <taxon>Parmeliaceae</taxon>
        <taxon>Letharia</taxon>
    </lineage>
</organism>
<accession>A0A8H6CP79</accession>
<dbReference type="Proteomes" id="UP000593566">
    <property type="component" value="Unassembled WGS sequence"/>
</dbReference>
<dbReference type="RefSeq" id="XP_037155341.1">
    <property type="nucleotide sequence ID" value="XM_037299340.1"/>
</dbReference>
<protein>
    <submittedName>
        <fullName evidence="1">Uncharacterized protein</fullName>
    </submittedName>
</protein>
<dbReference type="EMBL" id="JACCJB010000005">
    <property type="protein sequence ID" value="KAF6227033.1"/>
    <property type="molecule type" value="Genomic_DNA"/>
</dbReference>
<reference evidence="1 2" key="1">
    <citation type="journal article" date="2020" name="Genomics">
        <title>Complete, high-quality genomes from long-read metagenomic sequencing of two wolf lichen thalli reveals enigmatic genome architecture.</title>
        <authorList>
            <person name="McKenzie S.K."/>
            <person name="Walston R.F."/>
            <person name="Allen J.L."/>
        </authorList>
    </citation>
    <scope>NUCLEOTIDE SEQUENCE [LARGE SCALE GENOMIC DNA]</scope>
    <source>
        <strain evidence="1">WasteWater1</strain>
    </source>
</reference>
<dbReference type="PANTHER" id="PTHR42085:SF1">
    <property type="entry name" value="F-BOX DOMAIN-CONTAINING PROTEIN"/>
    <property type="match status" value="1"/>
</dbReference>
<dbReference type="GeneID" id="59336870"/>
<keyword evidence="2" id="KW-1185">Reference proteome</keyword>
<gene>
    <name evidence="1" type="ORF">HO133_008474</name>
</gene>
<dbReference type="AlphaFoldDB" id="A0A8H6CP79"/>
<proteinExistence type="predicted"/>
<evidence type="ECO:0000313" key="2">
    <source>
        <dbReference type="Proteomes" id="UP000593566"/>
    </source>
</evidence>
<name>A0A8H6CP79_9LECA</name>
<dbReference type="InterPro" id="IPR038883">
    <property type="entry name" value="AN11006-like"/>
</dbReference>
<dbReference type="PANTHER" id="PTHR42085">
    <property type="entry name" value="F-BOX DOMAIN-CONTAINING PROTEIN"/>
    <property type="match status" value="1"/>
</dbReference>